<evidence type="ECO:0000256" key="5">
    <source>
        <dbReference type="PIRSR" id="PIRSR036289-51"/>
    </source>
</evidence>
<sequence>MKTNQFLTYDNLKKLVIQNGFDRRFTGKTESIFALTNGYLGLRSSDEEPDYYNKPGFFVSGVFNKDVEHEVPEICNLADLITTPMFINEQPLILDSEDQYQKVFDIKNGSLSRSVRLSRQKNTIKIDTFRFVSHHNLNFYAQKIDVEILEVSPENEYVQIEFRPQINAQNTNTGTQHFAEGEKFRPFENALQLKQRSTSSNLLVIHNLVCHFEVNGQRVKPGDDNFQVDATRRLILFRIKGKFKKGTKISLIKLMSVHTSIDDSENLIDDSELEKQANLTLKTLLDADFHESFLESSQALDKNLWQKFLVKIDSNSQFDQLGLDFGLYHLNGLFRKNSTEINAGAKGLTGEGYQGHTYWDSEFFINPNYLFVEPSVVRNLLIYRYKGLDAARKKAASVKVRPQESNLEGAQFPWEMALPKDGEVCPIWGQVDIISGKQVPIASARQEIHVSADIAYAIQQYFVVTLDRDFMEKYGYEIIFDTAWFYTNRAEKTTDGKFEINDVMGPNEYKGNINNSAYINAMAKYNLDLALFYFEKIKNTPVFIEVLAKIPYKIDFEKIKNVGQNLVQQKPNSELIIAENDSFLELERNDISEFKMLGDAGKKLFSLVKGQKILASQLVKQADVVLLLYLFPELYSEEIRAKNFDFYEQITTHDSSLSAATYAIEAIRLNKIDKAYQLFQYGINIDLGQNMKSSDAGIHAGSLAAIWQMVVFGFGGLTYFDHKIHLKPNLPKEWNSLIYNFSFQGANLQVRIDHSTFRVENFNKKPVKIWINNQEELIESVHFFAINHEN</sequence>
<accession>A0A014MHM7</accession>
<evidence type="ECO:0000313" key="10">
    <source>
        <dbReference type="Proteomes" id="UP000020977"/>
    </source>
</evidence>
<dbReference type="InterPro" id="IPR017045">
    <property type="entry name" value="Malt_Pase/Glycosyl_Hdrlase"/>
</dbReference>
<dbReference type="SUPFAM" id="SSF74650">
    <property type="entry name" value="Galactose mutarotase-like"/>
    <property type="match status" value="1"/>
</dbReference>
<dbReference type="InterPro" id="IPR005196">
    <property type="entry name" value="Glyco_hydro_65_N"/>
</dbReference>
<dbReference type="InterPro" id="IPR005195">
    <property type="entry name" value="Glyco_hydro_65_M"/>
</dbReference>
<dbReference type="PIRSF" id="PIRSF036289">
    <property type="entry name" value="Glycosyl_hydrolase_malt_phosph"/>
    <property type="match status" value="1"/>
</dbReference>
<evidence type="ECO:0000256" key="3">
    <source>
        <dbReference type="ARBA" id="ARBA00022679"/>
    </source>
</evidence>
<keyword evidence="3" id="KW-0808">Transferase</keyword>
<evidence type="ECO:0000256" key="1">
    <source>
        <dbReference type="ARBA" id="ARBA00006768"/>
    </source>
</evidence>
<keyword evidence="2" id="KW-0328">Glycosyltransferase</keyword>
<evidence type="ECO:0000256" key="2">
    <source>
        <dbReference type="ARBA" id="ARBA00022676"/>
    </source>
</evidence>
<feature type="domain" description="Glycoside hydrolase family 65 C-terminal" evidence="7">
    <location>
        <begin position="721"/>
        <end position="775"/>
    </location>
</feature>
<dbReference type="GO" id="GO:0030246">
    <property type="term" value="F:carbohydrate binding"/>
    <property type="evidence" value="ECO:0007669"/>
    <property type="project" value="InterPro"/>
</dbReference>
<organism evidence="9 10">
    <name type="scientific">Mesomycoplasma ovipneumoniae 14811</name>
    <dbReference type="NCBI Taxonomy" id="1188239"/>
    <lineage>
        <taxon>Bacteria</taxon>
        <taxon>Bacillati</taxon>
        <taxon>Mycoplasmatota</taxon>
        <taxon>Mycoplasmoidales</taxon>
        <taxon>Metamycoplasmataceae</taxon>
        <taxon>Mesomycoplasma</taxon>
    </lineage>
</organism>
<dbReference type="Pfam" id="PF03636">
    <property type="entry name" value="Glyco_hydro_65N"/>
    <property type="match status" value="1"/>
</dbReference>
<feature type="domain" description="Glycoside hydrolase family 65 central catalytic" evidence="6">
    <location>
        <begin position="325"/>
        <end position="708"/>
    </location>
</feature>
<comment type="caution">
    <text evidence="9">The sequence shown here is derived from an EMBL/GenBank/DDBJ whole genome shotgun (WGS) entry which is preliminary data.</text>
</comment>
<dbReference type="Gene3D" id="2.60.420.10">
    <property type="entry name" value="Maltose phosphorylase, domain 3"/>
    <property type="match status" value="1"/>
</dbReference>
<dbReference type="Gene3D" id="2.70.98.40">
    <property type="entry name" value="Glycoside hydrolase, family 65, N-terminal domain"/>
    <property type="match status" value="1"/>
</dbReference>
<dbReference type="InterPro" id="IPR012341">
    <property type="entry name" value="6hp_glycosidase-like_sf"/>
</dbReference>
<dbReference type="Pfam" id="PF03632">
    <property type="entry name" value="Glyco_hydro_65m"/>
    <property type="match status" value="1"/>
</dbReference>
<dbReference type="SUPFAM" id="SSF48208">
    <property type="entry name" value="Six-hairpin glycosidases"/>
    <property type="match status" value="1"/>
</dbReference>
<dbReference type="PANTHER" id="PTHR11051">
    <property type="entry name" value="GLYCOSYL HYDROLASE-RELATED"/>
    <property type="match status" value="1"/>
</dbReference>
<protein>
    <recommendedName>
        <fullName evidence="11">Maltose phosphorylase</fullName>
    </recommendedName>
</protein>
<dbReference type="Gene3D" id="1.50.10.10">
    <property type="match status" value="1"/>
</dbReference>
<name>A0A014MHM7_9BACT</name>
<evidence type="ECO:0000259" key="8">
    <source>
        <dbReference type="Pfam" id="PF03636"/>
    </source>
</evidence>
<dbReference type="Pfam" id="PF03633">
    <property type="entry name" value="Glyco_hydro_65C"/>
    <property type="match status" value="1"/>
</dbReference>
<comment type="similarity">
    <text evidence="1">Belongs to the glycosyl hydrolase 65 family.</text>
</comment>
<dbReference type="InterPro" id="IPR008928">
    <property type="entry name" value="6-hairpin_glycosidase_sf"/>
</dbReference>
<dbReference type="InterPro" id="IPR011013">
    <property type="entry name" value="Gal_mutarotase_sf_dom"/>
</dbReference>
<feature type="binding site" evidence="5">
    <location>
        <begin position="620"/>
        <end position="621"/>
    </location>
    <ligand>
        <name>substrate</name>
    </ligand>
</feature>
<evidence type="ECO:0008006" key="11">
    <source>
        <dbReference type="Google" id="ProtNLM"/>
    </source>
</evidence>
<dbReference type="RefSeq" id="WP_044284259.1">
    <property type="nucleotide sequence ID" value="NZ_JFAD01000022.1"/>
</dbReference>
<dbReference type="InterPro" id="IPR005194">
    <property type="entry name" value="Glyco_hydro_65_C"/>
</dbReference>
<evidence type="ECO:0000256" key="4">
    <source>
        <dbReference type="PIRSR" id="PIRSR036289-50"/>
    </source>
</evidence>
<dbReference type="GO" id="GO:0005975">
    <property type="term" value="P:carbohydrate metabolic process"/>
    <property type="evidence" value="ECO:0007669"/>
    <property type="project" value="InterPro"/>
</dbReference>
<proteinExistence type="inferred from homology"/>
<evidence type="ECO:0000259" key="6">
    <source>
        <dbReference type="Pfam" id="PF03632"/>
    </source>
</evidence>
<dbReference type="Proteomes" id="UP000020977">
    <property type="component" value="Unassembled WGS sequence"/>
</dbReference>
<dbReference type="GO" id="GO:0004553">
    <property type="term" value="F:hydrolase activity, hydrolyzing O-glycosyl compounds"/>
    <property type="evidence" value="ECO:0007669"/>
    <property type="project" value="TreeGrafter"/>
</dbReference>
<evidence type="ECO:0000259" key="7">
    <source>
        <dbReference type="Pfam" id="PF03633"/>
    </source>
</evidence>
<feature type="active site" description="Proton donor" evidence="4">
    <location>
        <position position="508"/>
    </location>
</feature>
<reference evidence="9 10" key="1">
    <citation type="submission" date="2014-03" db="EMBL/GenBank/DDBJ databases">
        <title>Genome sequence of Mycoplasma ovipneumoniae strain 14811.</title>
        <authorList>
            <person name="Sirand-Pugnet P."/>
            <person name="Breton M."/>
            <person name="Dordet-Frisoni E."/>
            <person name="Baranowski E."/>
            <person name="Barre A."/>
            <person name="Couture C."/>
            <person name="Dupuy V."/>
            <person name="Gaurivaud P."/>
            <person name="Jacob D."/>
            <person name="Lemaitre C."/>
            <person name="Manso-Silvan L."/>
            <person name="Nikolski M."/>
            <person name="Nouvel L.-X."/>
            <person name="Poumarat F."/>
            <person name="Tardy F."/>
            <person name="Thebault P."/>
            <person name="Theil S."/>
            <person name="Citti C."/>
            <person name="Thiaucourt F."/>
            <person name="Blanchard A."/>
        </authorList>
    </citation>
    <scope>NUCLEOTIDE SEQUENCE [LARGE SCALE GENOMIC DNA]</scope>
    <source>
        <strain evidence="9 10">14811</strain>
    </source>
</reference>
<evidence type="ECO:0000313" key="9">
    <source>
        <dbReference type="EMBL" id="EXU61060.1"/>
    </source>
</evidence>
<dbReference type="GO" id="GO:0016757">
    <property type="term" value="F:glycosyltransferase activity"/>
    <property type="evidence" value="ECO:0007669"/>
    <property type="project" value="UniProtKB-KW"/>
</dbReference>
<dbReference type="STRING" id="1188239.MOVI_4260"/>
<dbReference type="PANTHER" id="PTHR11051:SF8">
    <property type="entry name" value="PROTEIN-GLUCOSYLGALACTOSYLHYDROXYLYSINE GLUCOSIDASE"/>
    <property type="match status" value="1"/>
</dbReference>
<dbReference type="AlphaFoldDB" id="A0A014MHM7"/>
<dbReference type="InterPro" id="IPR037018">
    <property type="entry name" value="GH65_N"/>
</dbReference>
<dbReference type="EMBL" id="JFAD01000022">
    <property type="protein sequence ID" value="EXU61060.1"/>
    <property type="molecule type" value="Genomic_DNA"/>
</dbReference>
<feature type="binding site" evidence="5">
    <location>
        <begin position="359"/>
        <end position="360"/>
    </location>
    <ligand>
        <name>substrate</name>
    </ligand>
</feature>
<gene>
    <name evidence="9" type="ORF">MOVI_4260</name>
</gene>
<dbReference type="eggNOG" id="COG1554">
    <property type="taxonomic scope" value="Bacteria"/>
</dbReference>
<feature type="domain" description="Glycoside hydrolase family 65 N-terminal" evidence="8">
    <location>
        <begin position="18"/>
        <end position="260"/>
    </location>
</feature>